<gene>
    <name evidence="1" type="ORF">Pint_22188</name>
</gene>
<reference evidence="2" key="1">
    <citation type="journal article" date="2023" name="G3 (Bethesda)">
        <title>Genome assembly and association tests identify interacting loci associated with vigor, precocity, and sex in interspecific pistachio rootstocks.</title>
        <authorList>
            <person name="Palmer W."/>
            <person name="Jacygrad E."/>
            <person name="Sagayaradj S."/>
            <person name="Cavanaugh K."/>
            <person name="Han R."/>
            <person name="Bertier L."/>
            <person name="Beede B."/>
            <person name="Kafkas S."/>
            <person name="Golino D."/>
            <person name="Preece J."/>
            <person name="Michelmore R."/>
        </authorList>
    </citation>
    <scope>NUCLEOTIDE SEQUENCE [LARGE SCALE GENOMIC DNA]</scope>
</reference>
<name>A0ACC0YLC0_9ROSI</name>
<sequence length="156" mass="17886">MGISPLKIQFVLAVVAKRIMSKSLWERKLDVYKTWGWSDKEVLAAFSKCPWCMIASVDKITAAMDFFVNKMGWDSSIISVRPVLITMSLEKRLIPRAAVIQFLLSKGLINKKINSLTYMFECPENTFLQKSVNSYDEAPQLLKLYQEKLNLSEKAK</sequence>
<evidence type="ECO:0000313" key="1">
    <source>
        <dbReference type="EMBL" id="KAJ0039120.1"/>
    </source>
</evidence>
<dbReference type="EMBL" id="CM047741">
    <property type="protein sequence ID" value="KAJ0039120.1"/>
    <property type="molecule type" value="Genomic_DNA"/>
</dbReference>
<comment type="caution">
    <text evidence="1">The sequence shown here is derived from an EMBL/GenBank/DDBJ whole genome shotgun (WGS) entry which is preliminary data.</text>
</comment>
<organism evidence="1 2">
    <name type="scientific">Pistacia integerrima</name>
    <dbReference type="NCBI Taxonomy" id="434235"/>
    <lineage>
        <taxon>Eukaryota</taxon>
        <taxon>Viridiplantae</taxon>
        <taxon>Streptophyta</taxon>
        <taxon>Embryophyta</taxon>
        <taxon>Tracheophyta</taxon>
        <taxon>Spermatophyta</taxon>
        <taxon>Magnoliopsida</taxon>
        <taxon>eudicotyledons</taxon>
        <taxon>Gunneridae</taxon>
        <taxon>Pentapetalae</taxon>
        <taxon>rosids</taxon>
        <taxon>malvids</taxon>
        <taxon>Sapindales</taxon>
        <taxon>Anacardiaceae</taxon>
        <taxon>Pistacia</taxon>
    </lineage>
</organism>
<evidence type="ECO:0000313" key="2">
    <source>
        <dbReference type="Proteomes" id="UP001163603"/>
    </source>
</evidence>
<protein>
    <submittedName>
        <fullName evidence="1">Uncharacterized protein</fullName>
    </submittedName>
</protein>
<proteinExistence type="predicted"/>
<accession>A0ACC0YLC0</accession>
<dbReference type="Proteomes" id="UP001163603">
    <property type="component" value="Chromosome 6"/>
</dbReference>
<keyword evidence="2" id="KW-1185">Reference proteome</keyword>